<dbReference type="EMBL" id="JABFTP020000103">
    <property type="protein sequence ID" value="KAL3276826.1"/>
    <property type="molecule type" value="Genomic_DNA"/>
</dbReference>
<sequence>MTNVAPTRRNNCIVNVFISFLHHNFSSQVVNTDFSDQVAILISVEKQDMLVSNPGTKKIRPRSENGFNALSILSWDFIENQHVNIEDRFQILHDIIVDSVLIAFPEREVKT</sequence>
<evidence type="ECO:0000313" key="2">
    <source>
        <dbReference type="Proteomes" id="UP001516400"/>
    </source>
</evidence>
<name>A0ABD2NDU4_9CUCU</name>
<comment type="caution">
    <text evidence="1">The sequence shown here is derived from an EMBL/GenBank/DDBJ whole genome shotgun (WGS) entry which is preliminary data.</text>
</comment>
<proteinExistence type="predicted"/>
<keyword evidence="2" id="KW-1185">Reference proteome</keyword>
<evidence type="ECO:0000313" key="1">
    <source>
        <dbReference type="EMBL" id="KAL3276826.1"/>
    </source>
</evidence>
<dbReference type="AlphaFoldDB" id="A0ABD2NDU4"/>
<protein>
    <submittedName>
        <fullName evidence="1">Uncharacterized protein</fullName>
    </submittedName>
</protein>
<reference evidence="1 2" key="1">
    <citation type="journal article" date="2021" name="BMC Biol.">
        <title>Horizontally acquired antibacterial genes associated with adaptive radiation of ladybird beetles.</title>
        <authorList>
            <person name="Li H.S."/>
            <person name="Tang X.F."/>
            <person name="Huang Y.H."/>
            <person name="Xu Z.Y."/>
            <person name="Chen M.L."/>
            <person name="Du X.Y."/>
            <person name="Qiu B.Y."/>
            <person name="Chen P.T."/>
            <person name="Zhang W."/>
            <person name="Slipinski A."/>
            <person name="Escalona H.E."/>
            <person name="Waterhouse R.M."/>
            <person name="Zwick A."/>
            <person name="Pang H."/>
        </authorList>
    </citation>
    <scope>NUCLEOTIDE SEQUENCE [LARGE SCALE GENOMIC DNA]</scope>
    <source>
        <strain evidence="1">SYSU2018</strain>
    </source>
</reference>
<dbReference type="Proteomes" id="UP001516400">
    <property type="component" value="Unassembled WGS sequence"/>
</dbReference>
<organism evidence="1 2">
    <name type="scientific">Cryptolaemus montrouzieri</name>
    <dbReference type="NCBI Taxonomy" id="559131"/>
    <lineage>
        <taxon>Eukaryota</taxon>
        <taxon>Metazoa</taxon>
        <taxon>Ecdysozoa</taxon>
        <taxon>Arthropoda</taxon>
        <taxon>Hexapoda</taxon>
        <taxon>Insecta</taxon>
        <taxon>Pterygota</taxon>
        <taxon>Neoptera</taxon>
        <taxon>Endopterygota</taxon>
        <taxon>Coleoptera</taxon>
        <taxon>Polyphaga</taxon>
        <taxon>Cucujiformia</taxon>
        <taxon>Coccinelloidea</taxon>
        <taxon>Coccinellidae</taxon>
        <taxon>Scymninae</taxon>
        <taxon>Scymnini</taxon>
        <taxon>Cryptolaemus</taxon>
    </lineage>
</organism>
<gene>
    <name evidence="1" type="ORF">HHI36_012187</name>
</gene>
<accession>A0ABD2NDU4</accession>